<dbReference type="Pfam" id="PF07707">
    <property type="entry name" value="BACK"/>
    <property type="match status" value="1"/>
</dbReference>
<evidence type="ECO:0000313" key="5">
    <source>
        <dbReference type="Proteomes" id="UP000821837"/>
    </source>
</evidence>
<reference evidence="4" key="2">
    <citation type="submission" date="2021-09" db="EMBL/GenBank/DDBJ databases">
        <authorList>
            <person name="Jia N."/>
            <person name="Wang J."/>
            <person name="Shi W."/>
            <person name="Du L."/>
            <person name="Sun Y."/>
            <person name="Zhan W."/>
            <person name="Jiang J."/>
            <person name="Wang Q."/>
            <person name="Zhang B."/>
            <person name="Ji P."/>
            <person name="Sakyi L.B."/>
            <person name="Cui X."/>
            <person name="Yuan T."/>
            <person name="Jiang B."/>
            <person name="Yang W."/>
            <person name="Lam T.T.-Y."/>
            <person name="Chang Q."/>
            <person name="Ding S."/>
            <person name="Wang X."/>
            <person name="Zhu J."/>
            <person name="Ruan X."/>
            <person name="Zhao L."/>
            <person name="Wei J."/>
            <person name="Que T."/>
            <person name="Du C."/>
            <person name="Cheng J."/>
            <person name="Dai P."/>
            <person name="Han X."/>
            <person name="Huang E."/>
            <person name="Gao Y."/>
            <person name="Liu J."/>
            <person name="Shao H."/>
            <person name="Ye R."/>
            <person name="Li L."/>
            <person name="Wei W."/>
            <person name="Wang X."/>
            <person name="Wang C."/>
            <person name="Huo Q."/>
            <person name="Li W."/>
            <person name="Guo W."/>
            <person name="Chen H."/>
            <person name="Chen S."/>
            <person name="Zhou L."/>
            <person name="Zhou L."/>
            <person name="Ni X."/>
            <person name="Tian J."/>
            <person name="Zhou Y."/>
            <person name="Sheng Y."/>
            <person name="Liu T."/>
            <person name="Pan Y."/>
            <person name="Xia L."/>
            <person name="Li J."/>
            <person name="Zhao F."/>
            <person name="Cao W."/>
        </authorList>
    </citation>
    <scope>NUCLEOTIDE SEQUENCE</scope>
    <source>
        <strain evidence="4">Rsan-2018</strain>
        <tissue evidence="4">Larvae</tissue>
    </source>
</reference>
<dbReference type="Proteomes" id="UP000821837">
    <property type="component" value="Chromosome 8"/>
</dbReference>
<dbReference type="SMART" id="SM00875">
    <property type="entry name" value="BACK"/>
    <property type="match status" value="1"/>
</dbReference>
<reference evidence="4" key="1">
    <citation type="journal article" date="2020" name="Cell">
        <title>Large-Scale Comparative Analyses of Tick Genomes Elucidate Their Genetic Diversity and Vector Capacities.</title>
        <authorList>
            <consortium name="Tick Genome and Microbiome Consortium (TIGMIC)"/>
            <person name="Jia N."/>
            <person name="Wang J."/>
            <person name="Shi W."/>
            <person name="Du L."/>
            <person name="Sun Y."/>
            <person name="Zhan W."/>
            <person name="Jiang J.F."/>
            <person name="Wang Q."/>
            <person name="Zhang B."/>
            <person name="Ji P."/>
            <person name="Bell-Sakyi L."/>
            <person name="Cui X.M."/>
            <person name="Yuan T.T."/>
            <person name="Jiang B.G."/>
            <person name="Yang W.F."/>
            <person name="Lam T.T."/>
            <person name="Chang Q.C."/>
            <person name="Ding S.J."/>
            <person name="Wang X.J."/>
            <person name="Zhu J.G."/>
            <person name="Ruan X.D."/>
            <person name="Zhao L."/>
            <person name="Wei J.T."/>
            <person name="Ye R.Z."/>
            <person name="Que T.C."/>
            <person name="Du C.H."/>
            <person name="Zhou Y.H."/>
            <person name="Cheng J.X."/>
            <person name="Dai P.F."/>
            <person name="Guo W.B."/>
            <person name="Han X.H."/>
            <person name="Huang E.J."/>
            <person name="Li L.F."/>
            <person name="Wei W."/>
            <person name="Gao Y.C."/>
            <person name="Liu J.Z."/>
            <person name="Shao H.Z."/>
            <person name="Wang X."/>
            <person name="Wang C.C."/>
            <person name="Yang T.C."/>
            <person name="Huo Q.B."/>
            <person name="Li W."/>
            <person name="Chen H.Y."/>
            <person name="Chen S.E."/>
            <person name="Zhou L.G."/>
            <person name="Ni X.B."/>
            <person name="Tian J.H."/>
            <person name="Sheng Y."/>
            <person name="Liu T."/>
            <person name="Pan Y.S."/>
            <person name="Xia L.Y."/>
            <person name="Li J."/>
            <person name="Zhao F."/>
            <person name="Cao W.C."/>
        </authorList>
    </citation>
    <scope>NUCLEOTIDE SEQUENCE</scope>
    <source>
        <strain evidence="4">Rsan-2018</strain>
    </source>
</reference>
<evidence type="ECO:0000256" key="1">
    <source>
        <dbReference type="ARBA" id="ARBA00022441"/>
    </source>
</evidence>
<evidence type="ECO:0000313" key="4">
    <source>
        <dbReference type="EMBL" id="KAH7940364.1"/>
    </source>
</evidence>
<evidence type="ECO:0000256" key="2">
    <source>
        <dbReference type="ARBA" id="ARBA00022737"/>
    </source>
</evidence>
<sequence>MQLCRLRNHCLNVLKHNLEPESCIGNYHLASSRGYDFLASEAFRYVVRNFDRVWKKSSQFEALTPEDVRAILEDNRLHAPNEVEDAFNALIKWIHADLATRKGYLAKFLPLLRLGRCSFTDFEKVITSPEVQADGDCLKVLDVIQKVSRSFFRIQGACFIALIEHAVNMQTVAA</sequence>
<dbReference type="EMBL" id="JABSTV010001254">
    <property type="protein sequence ID" value="KAH7940364.1"/>
    <property type="molecule type" value="Genomic_DNA"/>
</dbReference>
<name>A0A9D4PGT0_RHISA</name>
<evidence type="ECO:0000259" key="3">
    <source>
        <dbReference type="SMART" id="SM00875"/>
    </source>
</evidence>
<protein>
    <recommendedName>
        <fullName evidence="3">BACK domain-containing protein</fullName>
    </recommendedName>
</protein>
<dbReference type="PANTHER" id="PTHR45632:SF3">
    <property type="entry name" value="KELCH-LIKE PROTEIN 32"/>
    <property type="match status" value="1"/>
</dbReference>
<gene>
    <name evidence="4" type="ORF">HPB52_023551</name>
</gene>
<feature type="domain" description="BACK" evidence="3">
    <location>
        <begin position="23"/>
        <end position="127"/>
    </location>
</feature>
<keyword evidence="2" id="KW-0677">Repeat</keyword>
<dbReference type="InterPro" id="IPR011705">
    <property type="entry name" value="BACK"/>
</dbReference>
<proteinExistence type="predicted"/>
<accession>A0A9D4PGT0</accession>
<dbReference type="AlphaFoldDB" id="A0A9D4PGT0"/>
<keyword evidence="1" id="KW-0880">Kelch repeat</keyword>
<keyword evidence="5" id="KW-1185">Reference proteome</keyword>
<dbReference type="VEuPathDB" id="VectorBase:RSAN_052105"/>
<organism evidence="4 5">
    <name type="scientific">Rhipicephalus sanguineus</name>
    <name type="common">Brown dog tick</name>
    <name type="synonym">Ixodes sanguineus</name>
    <dbReference type="NCBI Taxonomy" id="34632"/>
    <lineage>
        <taxon>Eukaryota</taxon>
        <taxon>Metazoa</taxon>
        <taxon>Ecdysozoa</taxon>
        <taxon>Arthropoda</taxon>
        <taxon>Chelicerata</taxon>
        <taxon>Arachnida</taxon>
        <taxon>Acari</taxon>
        <taxon>Parasitiformes</taxon>
        <taxon>Ixodida</taxon>
        <taxon>Ixodoidea</taxon>
        <taxon>Ixodidae</taxon>
        <taxon>Rhipicephalinae</taxon>
        <taxon>Rhipicephalus</taxon>
        <taxon>Rhipicephalus</taxon>
    </lineage>
</organism>
<dbReference type="PANTHER" id="PTHR45632">
    <property type="entry name" value="LD33804P"/>
    <property type="match status" value="1"/>
</dbReference>
<dbReference type="Gene3D" id="1.25.40.420">
    <property type="match status" value="1"/>
</dbReference>
<comment type="caution">
    <text evidence="4">The sequence shown here is derived from an EMBL/GenBank/DDBJ whole genome shotgun (WGS) entry which is preliminary data.</text>
</comment>